<name>A0A343D0L8_9ANNE</name>
<keyword evidence="13 15" id="KW-0496">Mitochondrion</keyword>
<evidence type="ECO:0000256" key="10">
    <source>
        <dbReference type="ARBA" id="ARBA00022989"/>
    </source>
</evidence>
<organism evidence="16">
    <name type="scientific">Ozobranchus jantseanus</name>
    <dbReference type="NCBI Taxonomy" id="1955321"/>
    <lineage>
        <taxon>Eukaryota</taxon>
        <taxon>Metazoa</taxon>
        <taxon>Spiralia</taxon>
        <taxon>Lophotrochozoa</taxon>
        <taxon>Annelida</taxon>
        <taxon>Clitellata</taxon>
        <taxon>Hirudinea</taxon>
        <taxon>Hirudinida</taxon>
        <taxon>Oceanobdelliformes</taxon>
        <taxon>Ozobranchidae</taxon>
        <taxon>Ozobranchus</taxon>
    </lineage>
</organism>
<evidence type="ECO:0000256" key="14">
    <source>
        <dbReference type="ARBA" id="ARBA00023136"/>
    </source>
</evidence>
<keyword evidence="6 15" id="KW-0679">Respiratory chain</keyword>
<comment type="function">
    <text evidence="15">Core subunit of the mitochondrial membrane respiratory chain NADH dehydrogenase (Complex I) which catalyzes electron transfer from NADH through the respiratory chain, using ubiquinone as an electron acceptor.</text>
</comment>
<keyword evidence="15" id="KW-0999">Mitochondrion inner membrane</keyword>
<protein>
    <recommendedName>
        <fullName evidence="4 15">NADH-ubiquinone oxidoreductase chain 4L</fullName>
        <ecNumber evidence="3 15">7.1.1.2</ecNumber>
    </recommendedName>
</protein>
<evidence type="ECO:0000256" key="9">
    <source>
        <dbReference type="ARBA" id="ARBA00022982"/>
    </source>
</evidence>
<comment type="catalytic activity">
    <reaction evidence="15">
        <text>a ubiquinone + NADH + 5 H(+)(in) = a ubiquinol + NAD(+) + 4 H(+)(out)</text>
        <dbReference type="Rhea" id="RHEA:29091"/>
        <dbReference type="Rhea" id="RHEA-COMP:9565"/>
        <dbReference type="Rhea" id="RHEA-COMP:9566"/>
        <dbReference type="ChEBI" id="CHEBI:15378"/>
        <dbReference type="ChEBI" id="CHEBI:16389"/>
        <dbReference type="ChEBI" id="CHEBI:17976"/>
        <dbReference type="ChEBI" id="CHEBI:57540"/>
        <dbReference type="ChEBI" id="CHEBI:57945"/>
        <dbReference type="EC" id="7.1.1.2"/>
    </reaction>
</comment>
<evidence type="ECO:0000256" key="11">
    <source>
        <dbReference type="ARBA" id="ARBA00023027"/>
    </source>
</evidence>
<evidence type="ECO:0000256" key="4">
    <source>
        <dbReference type="ARBA" id="ARBA00016612"/>
    </source>
</evidence>
<evidence type="ECO:0000256" key="3">
    <source>
        <dbReference type="ARBA" id="ARBA00012944"/>
    </source>
</evidence>
<keyword evidence="9 15" id="KW-0249">Electron transport</keyword>
<evidence type="ECO:0000256" key="1">
    <source>
        <dbReference type="ARBA" id="ARBA00004225"/>
    </source>
</evidence>
<accession>A0A343D0L8</accession>
<dbReference type="AlphaFoldDB" id="A0A343D0L8"/>
<keyword evidence="7 15" id="KW-0812">Transmembrane</keyword>
<comment type="subcellular location">
    <subcellularLocation>
        <location evidence="15">Mitochondrion inner membrane</location>
        <topology evidence="15">Multi-pass membrane protein</topology>
    </subcellularLocation>
    <subcellularLocation>
        <location evidence="1">Mitochondrion membrane</location>
        <topology evidence="1">Multi-pass membrane protein</topology>
    </subcellularLocation>
</comment>
<dbReference type="GO" id="GO:0005743">
    <property type="term" value="C:mitochondrial inner membrane"/>
    <property type="evidence" value="ECO:0007669"/>
    <property type="project" value="UniProtKB-SubCell"/>
</dbReference>
<keyword evidence="5 15" id="KW-0813">Transport</keyword>
<dbReference type="EC" id="7.1.1.2" evidence="3 15"/>
<sequence length="97" mass="10667">MNYAILIITLIPLIAYVNFMTHTKHLLMSLLCLELMTLSMVLLIVASLMTNSMSIPMISIVILTLGACEASLGLTIMVKMSRSYGNDLLKSNSNQLC</sequence>
<evidence type="ECO:0000256" key="2">
    <source>
        <dbReference type="ARBA" id="ARBA00010519"/>
    </source>
</evidence>
<dbReference type="Gene3D" id="1.10.287.3510">
    <property type="match status" value="1"/>
</dbReference>
<dbReference type="InterPro" id="IPR001133">
    <property type="entry name" value="NADH_UbQ_OxRdtase_chain4L/K"/>
</dbReference>
<feature type="transmembrane region" description="Helical" evidence="15">
    <location>
        <begin position="25"/>
        <end position="46"/>
    </location>
</feature>
<comment type="similarity">
    <text evidence="2 15">Belongs to the complex I subunit 4L family.</text>
</comment>
<evidence type="ECO:0000256" key="7">
    <source>
        <dbReference type="ARBA" id="ARBA00022692"/>
    </source>
</evidence>
<reference evidence="16" key="1">
    <citation type="journal article" date="2017" name="Mitochondrial DNA Part B Resour">
        <title>Complete mithochondrial genome of Ozobranchus jantseanus (Hirudinida: Arhychobdellida: Ozobranchidae).</title>
        <authorList>
            <person name="Liu X."/>
            <person name="Luo D."/>
            <person name="Zhao Y."/>
            <person name="Zhang Q."/>
            <person name="Zhang J."/>
        </authorList>
    </citation>
    <scope>NUCLEOTIDE SEQUENCE</scope>
</reference>
<dbReference type="Pfam" id="PF00420">
    <property type="entry name" value="Oxidored_q2"/>
    <property type="match status" value="1"/>
</dbReference>
<geneLocation type="mitochondrion" evidence="16"/>
<dbReference type="GO" id="GO:0030964">
    <property type="term" value="C:NADH dehydrogenase complex"/>
    <property type="evidence" value="ECO:0007669"/>
    <property type="project" value="TreeGrafter"/>
</dbReference>
<feature type="transmembrane region" description="Helical" evidence="15">
    <location>
        <begin position="58"/>
        <end position="78"/>
    </location>
</feature>
<keyword evidence="10 15" id="KW-1133">Transmembrane helix</keyword>
<dbReference type="EMBL" id="KY861060">
    <property type="protein sequence ID" value="ARR75357.1"/>
    <property type="molecule type" value="Genomic_DNA"/>
</dbReference>
<gene>
    <name evidence="16" type="primary">ND4L</name>
</gene>
<keyword evidence="8 15" id="KW-1278">Translocase</keyword>
<keyword evidence="11 15" id="KW-0520">NAD</keyword>
<evidence type="ECO:0000256" key="12">
    <source>
        <dbReference type="ARBA" id="ARBA00023075"/>
    </source>
</evidence>
<evidence type="ECO:0000256" key="8">
    <source>
        <dbReference type="ARBA" id="ARBA00022967"/>
    </source>
</evidence>
<dbReference type="RefSeq" id="YP_009371236.1">
    <property type="nucleotide sequence ID" value="NC_034807.1"/>
</dbReference>
<dbReference type="PANTHER" id="PTHR11434">
    <property type="entry name" value="NADH-UBIQUINONE OXIDOREDUCTASE SUBUNIT ND4L"/>
    <property type="match status" value="1"/>
</dbReference>
<dbReference type="GeneID" id="32892121"/>
<proteinExistence type="inferred from homology"/>
<keyword evidence="12 15" id="KW-0830">Ubiquinone</keyword>
<keyword evidence="14 15" id="KW-0472">Membrane</keyword>
<dbReference type="GO" id="GO:0016651">
    <property type="term" value="F:oxidoreductase activity, acting on NAD(P)H"/>
    <property type="evidence" value="ECO:0007669"/>
    <property type="project" value="InterPro"/>
</dbReference>
<dbReference type="PANTHER" id="PTHR11434:SF0">
    <property type="entry name" value="NADH-UBIQUINONE OXIDOREDUCTASE CHAIN 4L"/>
    <property type="match status" value="1"/>
</dbReference>
<dbReference type="GO" id="GO:0008137">
    <property type="term" value="F:NADH dehydrogenase (ubiquinone) activity"/>
    <property type="evidence" value="ECO:0007669"/>
    <property type="project" value="UniProtKB-EC"/>
</dbReference>
<evidence type="ECO:0000256" key="5">
    <source>
        <dbReference type="ARBA" id="ARBA00022448"/>
    </source>
</evidence>
<evidence type="ECO:0000256" key="15">
    <source>
        <dbReference type="RuleBase" id="RU004419"/>
    </source>
</evidence>
<evidence type="ECO:0000256" key="13">
    <source>
        <dbReference type="ARBA" id="ARBA00023128"/>
    </source>
</evidence>
<dbReference type="GO" id="GO:0042773">
    <property type="term" value="P:ATP synthesis coupled electron transport"/>
    <property type="evidence" value="ECO:0007669"/>
    <property type="project" value="UniProtKB-UniRule"/>
</dbReference>
<evidence type="ECO:0000313" key="16">
    <source>
        <dbReference type="EMBL" id="ARR75357.1"/>
    </source>
</evidence>
<dbReference type="InterPro" id="IPR039428">
    <property type="entry name" value="NUOK/Mnh_C1-like"/>
</dbReference>
<evidence type="ECO:0000256" key="6">
    <source>
        <dbReference type="ARBA" id="ARBA00022660"/>
    </source>
</evidence>
<dbReference type="CTD" id="4539"/>